<dbReference type="EMBL" id="FSQT01000001">
    <property type="protein sequence ID" value="SIM53598.1"/>
    <property type="molecule type" value="Genomic_DNA"/>
</dbReference>
<sequence length="224" mass="25421">MGLTVDDIKKRIDAVMARYRHASVTSAGGLTLSMTPGKLYEAWVLSVILENLRTRERYEVILVGSDKMRLRSSGGPIDRSFAHFELRQWGQSVLEVWTDIEFLTLSHHLRRGELPPQRGDCHELDIVILPAGFKSGYPPHHVIRMAVECKNTAFQKHMMRAALGVRRELSYLREPRPTSFSIWPRRDVAADPASVFAVYSTDPTVAEYDKAGQVFGVDFIHEPM</sequence>
<proteinExistence type="predicted"/>
<dbReference type="Proteomes" id="UP000185124">
    <property type="component" value="Unassembled WGS sequence"/>
</dbReference>
<dbReference type="AlphaFoldDB" id="A0A1N5TZY4"/>
<organism evidence="1 2">
    <name type="scientific">Micromonospora cremea</name>
    <dbReference type="NCBI Taxonomy" id="709881"/>
    <lineage>
        <taxon>Bacteria</taxon>
        <taxon>Bacillati</taxon>
        <taxon>Actinomycetota</taxon>
        <taxon>Actinomycetes</taxon>
        <taxon>Micromonosporales</taxon>
        <taxon>Micromonosporaceae</taxon>
        <taxon>Micromonospora</taxon>
    </lineage>
</organism>
<keyword evidence="2" id="KW-1185">Reference proteome</keyword>
<reference evidence="2" key="1">
    <citation type="submission" date="2016-12" db="EMBL/GenBank/DDBJ databases">
        <authorList>
            <person name="Varghese N."/>
            <person name="Submissions S."/>
        </authorList>
    </citation>
    <scope>NUCLEOTIDE SEQUENCE [LARGE SCALE GENOMIC DNA]</scope>
    <source>
        <strain evidence="2">DSM 45599</strain>
    </source>
</reference>
<evidence type="ECO:0000313" key="2">
    <source>
        <dbReference type="Proteomes" id="UP000185124"/>
    </source>
</evidence>
<name>A0A1N5TZY4_9ACTN</name>
<dbReference type="OrthoDB" id="1492640at2"/>
<accession>A0A1N5TZY4</accession>
<gene>
    <name evidence="1" type="ORF">SAMN04489832_0470</name>
</gene>
<evidence type="ECO:0000313" key="1">
    <source>
        <dbReference type="EMBL" id="SIM53598.1"/>
    </source>
</evidence>
<protein>
    <submittedName>
        <fullName evidence="1">Uncharacterized protein</fullName>
    </submittedName>
</protein>
<dbReference type="RefSeq" id="WP_074308332.1">
    <property type="nucleotide sequence ID" value="NZ_FSQT01000001.1"/>
</dbReference>